<keyword evidence="2" id="KW-1185">Reference proteome</keyword>
<dbReference type="AlphaFoldDB" id="A0AAQ4FB54"/>
<protein>
    <submittedName>
        <fullName evidence="1">Uncharacterized protein</fullName>
    </submittedName>
</protein>
<name>A0AAQ4FB54_AMBAM</name>
<reference evidence="1 2" key="1">
    <citation type="journal article" date="2023" name="Arcadia Sci">
        <title>De novo assembly of a long-read Amblyomma americanum tick genome.</title>
        <authorList>
            <person name="Chou S."/>
            <person name="Poskanzer K.E."/>
            <person name="Rollins M."/>
            <person name="Thuy-Boun P.S."/>
        </authorList>
    </citation>
    <scope>NUCLEOTIDE SEQUENCE [LARGE SCALE GENOMIC DNA]</scope>
    <source>
        <strain evidence="1">F_SG_1</strain>
        <tissue evidence="1">Salivary glands</tissue>
    </source>
</reference>
<accession>A0AAQ4FB54</accession>
<organism evidence="1 2">
    <name type="scientific">Amblyomma americanum</name>
    <name type="common">Lone star tick</name>
    <dbReference type="NCBI Taxonomy" id="6943"/>
    <lineage>
        <taxon>Eukaryota</taxon>
        <taxon>Metazoa</taxon>
        <taxon>Ecdysozoa</taxon>
        <taxon>Arthropoda</taxon>
        <taxon>Chelicerata</taxon>
        <taxon>Arachnida</taxon>
        <taxon>Acari</taxon>
        <taxon>Parasitiformes</taxon>
        <taxon>Ixodida</taxon>
        <taxon>Ixodoidea</taxon>
        <taxon>Ixodidae</taxon>
        <taxon>Amblyomminae</taxon>
        <taxon>Amblyomma</taxon>
    </lineage>
</organism>
<gene>
    <name evidence="1" type="ORF">V5799_009208</name>
</gene>
<dbReference type="Proteomes" id="UP001321473">
    <property type="component" value="Unassembled WGS sequence"/>
</dbReference>
<comment type="caution">
    <text evidence="1">The sequence shown here is derived from an EMBL/GenBank/DDBJ whole genome shotgun (WGS) entry which is preliminary data.</text>
</comment>
<proteinExistence type="predicted"/>
<evidence type="ECO:0000313" key="2">
    <source>
        <dbReference type="Proteomes" id="UP001321473"/>
    </source>
</evidence>
<evidence type="ECO:0000313" key="1">
    <source>
        <dbReference type="EMBL" id="KAK8784430.1"/>
    </source>
</evidence>
<dbReference type="EMBL" id="JARKHS020004574">
    <property type="protein sequence ID" value="KAK8784430.1"/>
    <property type="molecule type" value="Genomic_DNA"/>
</dbReference>
<sequence length="204" mass="22197">MAQPNAVPKTKTDCLRGSLPQQETLDLYPLGTSSPVTTGGRVSVLDRCGVSAGSGLLFSGCNFRIFWICHSALSGNTVCTWCFVRKDGDCVRILCFSPVSLFPLCAHVFLENTVQFKLLQLHLWTTLNVAQNGSVLPHSRVGGEEVRRRGTMLGRAEEAVCGATFFGGVESMRGRLASAMRQGRKECSALLLDRIEAARSECRP</sequence>